<name>A0A9Q8YHH8_ENSAD</name>
<geneLocation type="plasmid" evidence="1 2">
    <name>pD</name>
</geneLocation>
<protein>
    <submittedName>
        <fullName evidence="1">Uncharacterized protein</fullName>
    </submittedName>
</protein>
<dbReference type="RefSeq" id="WP_252161665.1">
    <property type="nucleotide sequence ID" value="NZ_CP098811.1"/>
</dbReference>
<dbReference type="AlphaFoldDB" id="A0A9Q8YHH8"/>
<proteinExistence type="predicted"/>
<evidence type="ECO:0000313" key="1">
    <source>
        <dbReference type="EMBL" id="USJ28606.1"/>
    </source>
</evidence>
<dbReference type="Proteomes" id="UP001055460">
    <property type="component" value="Plasmid pD"/>
</dbReference>
<accession>A0A9Q8YHH8</accession>
<sequence>MKDATESVFNASPPPRATDVLFGSSIEDWPLNACIQHWGEVDHAYKAGFRRAAYQLAAQTCERPHHQDSVVYPIVYLYRHHVELMLKDIFRLAANLLDAPISGSQEKRLGQHDLARLWSLIRPMLAPICDLAGAEHLPAEDLDGIDAYMRQLNERDPRGESFRYARSRDATRTLGADLVHINIRWFAIYMEKLADYLDGLEDWLGMLVDGRDTAYAE</sequence>
<gene>
    <name evidence="1" type="ORF">NE863_35695</name>
</gene>
<reference evidence="1" key="1">
    <citation type="submission" date="2022-06" db="EMBL/GenBank/DDBJ databases">
        <title>Physiological and biochemical characterization and genomic elucidation of a strain of the genus Ensifer adhaerens M8 that combines arsenic oxidation and chromium reduction.</title>
        <authorList>
            <person name="Li X."/>
            <person name="Yu c."/>
        </authorList>
    </citation>
    <scope>NUCLEOTIDE SEQUENCE</scope>
    <source>
        <strain evidence="1">M8</strain>
        <plasmid evidence="1">pD</plasmid>
    </source>
</reference>
<keyword evidence="1" id="KW-0614">Plasmid</keyword>
<organism evidence="1 2">
    <name type="scientific">Ensifer adhaerens</name>
    <name type="common">Sinorhizobium morelense</name>
    <dbReference type="NCBI Taxonomy" id="106592"/>
    <lineage>
        <taxon>Bacteria</taxon>
        <taxon>Pseudomonadati</taxon>
        <taxon>Pseudomonadota</taxon>
        <taxon>Alphaproteobacteria</taxon>
        <taxon>Hyphomicrobiales</taxon>
        <taxon>Rhizobiaceae</taxon>
        <taxon>Sinorhizobium/Ensifer group</taxon>
        <taxon>Ensifer</taxon>
    </lineage>
</organism>
<dbReference type="EMBL" id="CP098811">
    <property type="protein sequence ID" value="USJ28606.1"/>
    <property type="molecule type" value="Genomic_DNA"/>
</dbReference>
<evidence type="ECO:0000313" key="2">
    <source>
        <dbReference type="Proteomes" id="UP001055460"/>
    </source>
</evidence>